<organism evidence="1 2">
    <name type="scientific">Caligus rogercresseyi</name>
    <name type="common">Sea louse</name>
    <dbReference type="NCBI Taxonomy" id="217165"/>
    <lineage>
        <taxon>Eukaryota</taxon>
        <taxon>Metazoa</taxon>
        <taxon>Ecdysozoa</taxon>
        <taxon>Arthropoda</taxon>
        <taxon>Crustacea</taxon>
        <taxon>Multicrustacea</taxon>
        <taxon>Hexanauplia</taxon>
        <taxon>Copepoda</taxon>
        <taxon>Siphonostomatoida</taxon>
        <taxon>Caligidae</taxon>
        <taxon>Caligus</taxon>
    </lineage>
</organism>
<evidence type="ECO:0000313" key="1">
    <source>
        <dbReference type="EMBL" id="QQP54539.1"/>
    </source>
</evidence>
<protein>
    <submittedName>
        <fullName evidence="1">Uncharacterized protein</fullName>
    </submittedName>
</protein>
<proteinExistence type="predicted"/>
<reference evidence="2" key="1">
    <citation type="submission" date="2021-01" db="EMBL/GenBank/DDBJ databases">
        <title>Caligus Genome Assembly.</title>
        <authorList>
            <person name="Gallardo-Escarate C."/>
        </authorList>
    </citation>
    <scope>NUCLEOTIDE SEQUENCE [LARGE SCALE GENOMIC DNA]</scope>
</reference>
<dbReference type="EMBL" id="CP045894">
    <property type="protein sequence ID" value="QQP54539.1"/>
    <property type="molecule type" value="Genomic_DNA"/>
</dbReference>
<sequence length="72" mass="8191">MRNFDEVHRKELQALKFRNHQAGEPMDVDAIAAASRRRSIADLNAIQTCRTKAQALCYPWSCRTLDRGVSDS</sequence>
<name>A0A7T8KEP2_CALRO</name>
<dbReference type="Proteomes" id="UP000595437">
    <property type="component" value="Chromosome 5"/>
</dbReference>
<keyword evidence="2" id="KW-1185">Reference proteome</keyword>
<gene>
    <name evidence="1" type="ORF">FKW44_007400</name>
</gene>
<evidence type="ECO:0000313" key="2">
    <source>
        <dbReference type="Proteomes" id="UP000595437"/>
    </source>
</evidence>
<dbReference type="AlphaFoldDB" id="A0A7T8KEP2"/>
<accession>A0A7T8KEP2</accession>